<dbReference type="PANTHER" id="PTHR24637">
    <property type="entry name" value="COLLAGEN"/>
    <property type="match status" value="1"/>
</dbReference>
<reference evidence="3 4" key="1">
    <citation type="submission" date="2021-01" db="EMBL/GenBank/DDBJ databases">
        <title>Genomic Encyclopedia of Type Strains, Phase IV (KMG-IV): sequencing the most valuable type-strain genomes for metagenomic binning, comparative biology and taxonomic classification.</title>
        <authorList>
            <person name="Goeker M."/>
        </authorList>
    </citation>
    <scope>NUCLEOTIDE SEQUENCE [LARGE SCALE GENOMIC DNA]</scope>
    <source>
        <strain evidence="3 4">DSM 25540</strain>
    </source>
</reference>
<accession>A0ABS2P756</accession>
<feature type="domain" description="BclA C-terminal" evidence="2">
    <location>
        <begin position="99"/>
        <end position="221"/>
    </location>
</feature>
<keyword evidence="4" id="KW-1185">Reference proteome</keyword>
<organism evidence="3 4">
    <name type="scientific">Geomicrobium sediminis</name>
    <dbReference type="NCBI Taxonomy" id="1347788"/>
    <lineage>
        <taxon>Bacteria</taxon>
        <taxon>Bacillati</taxon>
        <taxon>Bacillota</taxon>
        <taxon>Bacilli</taxon>
        <taxon>Bacillales</taxon>
        <taxon>Geomicrobium</taxon>
    </lineage>
</organism>
<proteinExistence type="predicted"/>
<feature type="compositionally biased region" description="Gly residues" evidence="1">
    <location>
        <begin position="54"/>
        <end position="86"/>
    </location>
</feature>
<dbReference type="InterPro" id="IPR008983">
    <property type="entry name" value="Tumour_necrosis_fac-like_dom"/>
</dbReference>
<feature type="region of interest" description="Disordered" evidence="1">
    <location>
        <begin position="1"/>
        <end position="90"/>
    </location>
</feature>
<dbReference type="Proteomes" id="UP000741863">
    <property type="component" value="Unassembled WGS sequence"/>
</dbReference>
<sequence length="227" mass="21650">GAIGATGATGPPGTGATGPAGATGATGEAGAVGATGPEGPEGPQGIEGPEGPEGPAGGEGATGATGATGTGATGPPGPTGPGGGGSTVESAFGASVLGQTITLEGEPGAIIPVPDFQLTSPNIIAADDGFTVLEPGRYRVSYALLLLTSRVISTRVLLNGVPIEPSALNRNLSGSYTDYNNEVLIDLVAGDNLQLAAVGPEGTTITLEAGTTDATLQVIGLDVPGIL</sequence>
<dbReference type="Pfam" id="PF18573">
    <property type="entry name" value="BclA_C"/>
    <property type="match status" value="1"/>
</dbReference>
<dbReference type="PANTHER" id="PTHR24637:SF422">
    <property type="entry name" value="COLLAGEN IV NC1 DOMAIN-CONTAINING PROTEIN"/>
    <property type="match status" value="1"/>
</dbReference>
<evidence type="ECO:0000259" key="2">
    <source>
        <dbReference type="Pfam" id="PF18573"/>
    </source>
</evidence>
<gene>
    <name evidence="3" type="ORF">JOD17_000001</name>
</gene>
<dbReference type="EMBL" id="JAFBEC010000001">
    <property type="protein sequence ID" value="MBM7630910.1"/>
    <property type="molecule type" value="Genomic_DNA"/>
</dbReference>
<dbReference type="InterPro" id="IPR041415">
    <property type="entry name" value="BclA_C"/>
</dbReference>
<feature type="non-terminal residue" evidence="3">
    <location>
        <position position="1"/>
    </location>
</feature>
<evidence type="ECO:0000313" key="4">
    <source>
        <dbReference type="Proteomes" id="UP000741863"/>
    </source>
</evidence>
<comment type="caution">
    <text evidence="3">The sequence shown here is derived from an EMBL/GenBank/DDBJ whole genome shotgun (WGS) entry which is preliminary data.</text>
</comment>
<protein>
    <recommendedName>
        <fullName evidence="2">BclA C-terminal domain-containing protein</fullName>
    </recommendedName>
</protein>
<dbReference type="RefSeq" id="WP_420827921.1">
    <property type="nucleotide sequence ID" value="NZ_JAFBEC010000001.1"/>
</dbReference>
<feature type="compositionally biased region" description="Low complexity" evidence="1">
    <location>
        <begin position="19"/>
        <end position="49"/>
    </location>
</feature>
<evidence type="ECO:0000313" key="3">
    <source>
        <dbReference type="EMBL" id="MBM7630910.1"/>
    </source>
</evidence>
<evidence type="ECO:0000256" key="1">
    <source>
        <dbReference type="SAM" id="MobiDB-lite"/>
    </source>
</evidence>
<dbReference type="Gene3D" id="2.60.120.40">
    <property type="match status" value="1"/>
</dbReference>
<name>A0ABS2P756_9BACL</name>